<comment type="caution">
    <text evidence="3">The sequence shown here is derived from an EMBL/GenBank/DDBJ whole genome shotgun (WGS) entry which is preliminary data.</text>
</comment>
<evidence type="ECO:0000259" key="2">
    <source>
        <dbReference type="Pfam" id="PF26335"/>
    </source>
</evidence>
<dbReference type="EMBL" id="JAZHXI010000013">
    <property type="protein sequence ID" value="KAL2064611.1"/>
    <property type="molecule type" value="Genomic_DNA"/>
</dbReference>
<evidence type="ECO:0000313" key="4">
    <source>
        <dbReference type="Proteomes" id="UP001595075"/>
    </source>
</evidence>
<dbReference type="InterPro" id="IPR051478">
    <property type="entry name" value="Beta-lactamase-like_AB/R"/>
</dbReference>
<organism evidence="3 4">
    <name type="scientific">Oculimacula yallundae</name>
    <dbReference type="NCBI Taxonomy" id="86028"/>
    <lineage>
        <taxon>Eukaryota</taxon>
        <taxon>Fungi</taxon>
        <taxon>Dikarya</taxon>
        <taxon>Ascomycota</taxon>
        <taxon>Pezizomycotina</taxon>
        <taxon>Leotiomycetes</taxon>
        <taxon>Helotiales</taxon>
        <taxon>Ploettnerulaceae</taxon>
        <taxon>Oculimacula</taxon>
    </lineage>
</organism>
<reference evidence="3 4" key="1">
    <citation type="journal article" date="2024" name="Commun. Biol.">
        <title>Comparative genomic analysis of thermophilic fungi reveals convergent evolutionary adaptations and gene losses.</title>
        <authorList>
            <person name="Steindorff A.S."/>
            <person name="Aguilar-Pontes M.V."/>
            <person name="Robinson A.J."/>
            <person name="Andreopoulos B."/>
            <person name="LaButti K."/>
            <person name="Kuo A."/>
            <person name="Mondo S."/>
            <person name="Riley R."/>
            <person name="Otillar R."/>
            <person name="Haridas S."/>
            <person name="Lipzen A."/>
            <person name="Grimwood J."/>
            <person name="Schmutz J."/>
            <person name="Clum A."/>
            <person name="Reid I.D."/>
            <person name="Moisan M.C."/>
            <person name="Butler G."/>
            <person name="Nguyen T.T.M."/>
            <person name="Dewar K."/>
            <person name="Conant G."/>
            <person name="Drula E."/>
            <person name="Henrissat B."/>
            <person name="Hansel C."/>
            <person name="Singer S."/>
            <person name="Hutchinson M.I."/>
            <person name="de Vries R.P."/>
            <person name="Natvig D.O."/>
            <person name="Powell A.J."/>
            <person name="Tsang A."/>
            <person name="Grigoriev I.V."/>
        </authorList>
    </citation>
    <scope>NUCLEOTIDE SEQUENCE [LARGE SCALE GENOMIC DNA]</scope>
    <source>
        <strain evidence="3 4">CBS 494.80</strain>
    </source>
</reference>
<evidence type="ECO:0008006" key="5">
    <source>
        <dbReference type="Google" id="ProtNLM"/>
    </source>
</evidence>
<dbReference type="PANTHER" id="PTHR22935:SF97">
    <property type="entry name" value="BETA-LACTAMASE-RELATED DOMAIN-CONTAINING PROTEIN"/>
    <property type="match status" value="1"/>
</dbReference>
<keyword evidence="4" id="KW-1185">Reference proteome</keyword>
<evidence type="ECO:0000313" key="3">
    <source>
        <dbReference type="EMBL" id="KAL2064611.1"/>
    </source>
</evidence>
<accession>A0ABR4C532</accession>
<dbReference type="InterPro" id="IPR012338">
    <property type="entry name" value="Beta-lactam/transpept-like"/>
</dbReference>
<name>A0ABR4C532_9HELO</name>
<feature type="domain" description="Beta-lactamase-related" evidence="1">
    <location>
        <begin position="138"/>
        <end position="448"/>
    </location>
</feature>
<evidence type="ECO:0000259" key="1">
    <source>
        <dbReference type="Pfam" id="PF00144"/>
    </source>
</evidence>
<dbReference type="Proteomes" id="UP001595075">
    <property type="component" value="Unassembled WGS sequence"/>
</dbReference>
<dbReference type="Pfam" id="PF26335">
    <property type="entry name" value="ARB_00930_C"/>
    <property type="match status" value="1"/>
</dbReference>
<dbReference type="InterPro" id="IPR058664">
    <property type="entry name" value="ARB_00930-like_C"/>
</dbReference>
<feature type="domain" description="Beta-lactamase-like ARB-00930-like C-terminal" evidence="2">
    <location>
        <begin position="464"/>
        <end position="635"/>
    </location>
</feature>
<sequence>MNPFSIIFPDHSFSSASQDSSALNSRDNPFMMLNFFIASSLAIVMFPQPSHTLGSGGFLGPAYSVPQNLLTDPTIKAANEKFLNLLTTAIETGSSTHGDFDNSSTAFSFDFYSSSDEEPIFQYHYTPPILAEAEYGVKTVDRNTIYRIGSITKLLTVYTFLLTDGDVHFNTPITKWIPELLAGPVKRTKDPVHEIAWEEVTIGALASHMAGIGSTYGWLDISLADFPISELGLPELSSDEKPTCGATFTSAPCPENEFLKGFAARSPTFPTFQTPVYSNSAFQIFAIVLSRIAGQDFKTLMNENMIKALNLTRTSNVKPDDTLGVIPGNITTTSWNYELGGVWPTGGVWSSTADLSTIGRSILSSKLLPPSVTRRWMKPLTHTSSPFFSVGSPWEIYRAVLPISGRVVDLYTKDGKLGAYSGYMILVPDFDVGFTLLQAGPGTNTDVLAGSTVDVFLPALEEAARQQSLTTYIGEYKANLAKSPDGLNSSFTLTSQQDNPGLILTNWINNGSALIPIVPILRSLAISEIDTASAYLEAYKAGIPLIDPSTVTVNLFPTGLKTLLPDECELIAFRAVFDIISEAENEDEGKNPFADLLTAWSLADVFVYGSQGLDEFVFKLDKQGRVVGVENPFLRGFFEKI</sequence>
<dbReference type="Pfam" id="PF00144">
    <property type="entry name" value="Beta-lactamase"/>
    <property type="match status" value="1"/>
</dbReference>
<dbReference type="InterPro" id="IPR001466">
    <property type="entry name" value="Beta-lactam-related"/>
</dbReference>
<gene>
    <name evidence="3" type="ORF">VTL71DRAFT_3748</name>
</gene>
<dbReference type="Gene3D" id="3.40.710.10">
    <property type="entry name" value="DD-peptidase/beta-lactamase superfamily"/>
    <property type="match status" value="1"/>
</dbReference>
<protein>
    <recommendedName>
        <fullName evidence="5">Beta-lactamase-related domain-containing protein</fullName>
    </recommendedName>
</protein>
<proteinExistence type="predicted"/>
<dbReference type="SUPFAM" id="SSF56601">
    <property type="entry name" value="beta-lactamase/transpeptidase-like"/>
    <property type="match status" value="1"/>
</dbReference>
<dbReference type="PANTHER" id="PTHR22935">
    <property type="entry name" value="PENICILLIN-BINDING PROTEIN"/>
    <property type="match status" value="1"/>
</dbReference>